<evidence type="ECO:0000313" key="6">
    <source>
        <dbReference type="Proteomes" id="UP000198921"/>
    </source>
</evidence>
<dbReference type="InterPro" id="IPR051448">
    <property type="entry name" value="CdaR-like_regulators"/>
</dbReference>
<dbReference type="EMBL" id="FNOT01000019">
    <property type="protein sequence ID" value="SDZ06870.1"/>
    <property type="molecule type" value="Genomic_DNA"/>
</dbReference>
<name>A0A1H3Q0U3_9ACTN</name>
<evidence type="ECO:0000259" key="2">
    <source>
        <dbReference type="Pfam" id="PF07905"/>
    </source>
</evidence>
<reference evidence="6" key="1">
    <citation type="submission" date="2016-10" db="EMBL/GenBank/DDBJ databases">
        <authorList>
            <person name="Varghese N."/>
            <person name="Submissions S."/>
        </authorList>
    </citation>
    <scope>NUCLEOTIDE SEQUENCE [LARGE SCALE GENOMIC DNA]</scope>
    <source>
        <strain evidence="6">DSM 45422</strain>
    </source>
</reference>
<feature type="domain" description="Purine catabolism PurC-like" evidence="2">
    <location>
        <begin position="8"/>
        <end position="129"/>
    </location>
</feature>
<evidence type="ECO:0000259" key="4">
    <source>
        <dbReference type="Pfam" id="PF17853"/>
    </source>
</evidence>
<dbReference type="Gene3D" id="1.10.10.2840">
    <property type="entry name" value="PucR C-terminal helix-turn-helix domain"/>
    <property type="match status" value="1"/>
</dbReference>
<comment type="similarity">
    <text evidence="1">Belongs to the CdaR family.</text>
</comment>
<dbReference type="InterPro" id="IPR042070">
    <property type="entry name" value="PucR_C-HTH_sf"/>
</dbReference>
<keyword evidence="6" id="KW-1185">Reference proteome</keyword>
<organism evidence="5 6">
    <name type="scientific">Geodermatophilus africanus</name>
    <dbReference type="NCBI Taxonomy" id="1137993"/>
    <lineage>
        <taxon>Bacteria</taxon>
        <taxon>Bacillati</taxon>
        <taxon>Actinomycetota</taxon>
        <taxon>Actinomycetes</taxon>
        <taxon>Geodermatophilales</taxon>
        <taxon>Geodermatophilaceae</taxon>
        <taxon>Geodermatophilus</taxon>
    </lineage>
</organism>
<dbReference type="InterPro" id="IPR041522">
    <property type="entry name" value="CdaR_GGDEF"/>
</dbReference>
<feature type="domain" description="CdaR GGDEF-like" evidence="4">
    <location>
        <begin position="289"/>
        <end position="409"/>
    </location>
</feature>
<dbReference type="Pfam" id="PF13556">
    <property type="entry name" value="HTH_30"/>
    <property type="match status" value="1"/>
</dbReference>
<dbReference type="PANTHER" id="PTHR33744:SF1">
    <property type="entry name" value="DNA-BINDING TRANSCRIPTIONAL ACTIVATOR ADER"/>
    <property type="match status" value="1"/>
</dbReference>
<dbReference type="Proteomes" id="UP000198921">
    <property type="component" value="Unassembled WGS sequence"/>
</dbReference>
<protein>
    <submittedName>
        <fullName evidence="5">Purine catabolism regulatory protein</fullName>
    </submittedName>
</protein>
<dbReference type="PANTHER" id="PTHR33744">
    <property type="entry name" value="CARBOHYDRATE DIACID REGULATOR"/>
    <property type="match status" value="1"/>
</dbReference>
<proteinExistence type="inferred from homology"/>
<evidence type="ECO:0000259" key="3">
    <source>
        <dbReference type="Pfam" id="PF13556"/>
    </source>
</evidence>
<accession>A0A1H3Q0U3</accession>
<evidence type="ECO:0000256" key="1">
    <source>
        <dbReference type="ARBA" id="ARBA00006754"/>
    </source>
</evidence>
<sequence>MTSMTVRDALAVPALRGAGPVVLAGAAGLGREVRWVHTTELVDIAPLLRGGDLVLSTGIALPDRPAELAAFAESLHRSEAAGLVIELGRRWTEVPRALVEACERLSLPLVALAREVRFATVAQAVGERIVDSQLEELREAQRVHEVFTELSIAEAGPAEILESVQRLAGATVVLEDEQHRVVDYRTGPGDAADALADWPARSRVVVLDGRTTWDEANGWLVTRVGRRDRGWGRLVIESPDRPPQRLVATAERAAAALALHRLHDRQRDSLVRRTHHELMVGLLADPGAPDVQRRCELAGVPLARRRLVGLALRRPTTAEEPGRRAGQLDAAVAAVAHAVHELRLSALVCEIDGAVRVLLSLDPAAAVPQVTEDLAGRVHRRVRVVVGAGRPVDRVGDVGRTLRESLHVVDSVRPGGRARPVHRLEDVHLRGLLTMLADDERLRLFTARELDALKEHDARAQSGLLDTVRALVRHPGSKSDAAAGLHVSRSAFYDRLARVEQLLGVDLDDPDILVSLHVAVLADEVFGDAAG</sequence>
<dbReference type="AlphaFoldDB" id="A0A1H3Q0U3"/>
<dbReference type="STRING" id="1137993.SAMN05660209_04546"/>
<dbReference type="InterPro" id="IPR012914">
    <property type="entry name" value="PucR_dom"/>
</dbReference>
<evidence type="ECO:0000313" key="5">
    <source>
        <dbReference type="EMBL" id="SDZ06870.1"/>
    </source>
</evidence>
<dbReference type="Pfam" id="PF07905">
    <property type="entry name" value="PucR"/>
    <property type="match status" value="1"/>
</dbReference>
<feature type="domain" description="PucR C-terminal helix-turn-helix" evidence="3">
    <location>
        <begin position="464"/>
        <end position="522"/>
    </location>
</feature>
<dbReference type="InterPro" id="IPR025736">
    <property type="entry name" value="PucR_C-HTH_dom"/>
</dbReference>
<dbReference type="Pfam" id="PF17853">
    <property type="entry name" value="GGDEF_2"/>
    <property type="match status" value="1"/>
</dbReference>
<gene>
    <name evidence="5" type="ORF">SAMN05660209_04546</name>
</gene>